<dbReference type="AlphaFoldDB" id="A0A6A6IZT3"/>
<dbReference type="RefSeq" id="XP_033690968.1">
    <property type="nucleotide sequence ID" value="XM_033832458.1"/>
</dbReference>
<dbReference type="Proteomes" id="UP000800094">
    <property type="component" value="Unassembled WGS sequence"/>
</dbReference>
<feature type="compositionally biased region" description="Low complexity" evidence="1">
    <location>
        <begin position="23"/>
        <end position="41"/>
    </location>
</feature>
<feature type="compositionally biased region" description="Basic and acidic residues" evidence="1">
    <location>
        <begin position="59"/>
        <end position="68"/>
    </location>
</feature>
<evidence type="ECO:0000313" key="2">
    <source>
        <dbReference type="EMBL" id="KAF2255964.1"/>
    </source>
</evidence>
<dbReference type="GeneID" id="54585788"/>
<reference evidence="2" key="1">
    <citation type="journal article" date="2020" name="Stud. Mycol.">
        <title>101 Dothideomycetes genomes: a test case for predicting lifestyles and emergence of pathogens.</title>
        <authorList>
            <person name="Haridas S."/>
            <person name="Albert R."/>
            <person name="Binder M."/>
            <person name="Bloem J."/>
            <person name="Labutti K."/>
            <person name="Salamov A."/>
            <person name="Andreopoulos B."/>
            <person name="Baker S."/>
            <person name="Barry K."/>
            <person name="Bills G."/>
            <person name="Bluhm B."/>
            <person name="Cannon C."/>
            <person name="Castanera R."/>
            <person name="Culley D."/>
            <person name="Daum C."/>
            <person name="Ezra D."/>
            <person name="Gonzalez J."/>
            <person name="Henrissat B."/>
            <person name="Kuo A."/>
            <person name="Liang C."/>
            <person name="Lipzen A."/>
            <person name="Lutzoni F."/>
            <person name="Magnuson J."/>
            <person name="Mondo S."/>
            <person name="Nolan M."/>
            <person name="Ohm R."/>
            <person name="Pangilinan J."/>
            <person name="Park H.-J."/>
            <person name="Ramirez L."/>
            <person name="Alfaro M."/>
            <person name="Sun H."/>
            <person name="Tritt A."/>
            <person name="Yoshinaga Y."/>
            <person name="Zwiers L.-H."/>
            <person name="Turgeon B."/>
            <person name="Goodwin S."/>
            <person name="Spatafora J."/>
            <person name="Crous P."/>
            <person name="Grigoriev I."/>
        </authorList>
    </citation>
    <scope>NUCLEOTIDE SEQUENCE</scope>
    <source>
        <strain evidence="2">CBS 122368</strain>
    </source>
</reference>
<sequence length="101" mass="11774">MGLFNPSKDQQYDPNAYRPSAPQPAYMQQQPQYGQQPQMAYSQQPAAYEHQGNPAYEYAAKKAMEKQEKKKKHKGRRPCTMPRLSTRKCFLPTDDDSHRRP</sequence>
<protein>
    <submittedName>
        <fullName evidence="2">Uncharacterized protein</fullName>
    </submittedName>
</protein>
<name>A0A6A6IZT3_9PLEO</name>
<evidence type="ECO:0000313" key="3">
    <source>
        <dbReference type="Proteomes" id="UP000800094"/>
    </source>
</evidence>
<organism evidence="2 3">
    <name type="scientific">Trematosphaeria pertusa</name>
    <dbReference type="NCBI Taxonomy" id="390896"/>
    <lineage>
        <taxon>Eukaryota</taxon>
        <taxon>Fungi</taxon>
        <taxon>Dikarya</taxon>
        <taxon>Ascomycota</taxon>
        <taxon>Pezizomycotina</taxon>
        <taxon>Dothideomycetes</taxon>
        <taxon>Pleosporomycetidae</taxon>
        <taxon>Pleosporales</taxon>
        <taxon>Massarineae</taxon>
        <taxon>Trematosphaeriaceae</taxon>
        <taxon>Trematosphaeria</taxon>
    </lineage>
</organism>
<dbReference type="EMBL" id="ML987189">
    <property type="protein sequence ID" value="KAF2255964.1"/>
    <property type="molecule type" value="Genomic_DNA"/>
</dbReference>
<keyword evidence="3" id="KW-1185">Reference proteome</keyword>
<feature type="region of interest" description="Disordered" evidence="1">
    <location>
        <begin position="1"/>
        <end position="101"/>
    </location>
</feature>
<proteinExistence type="predicted"/>
<gene>
    <name evidence="2" type="ORF">BU26DRAFT_557445</name>
</gene>
<accession>A0A6A6IZT3</accession>
<evidence type="ECO:0000256" key="1">
    <source>
        <dbReference type="SAM" id="MobiDB-lite"/>
    </source>
</evidence>